<keyword evidence="1" id="KW-1133">Transmembrane helix</keyword>
<proteinExistence type="predicted"/>
<reference evidence="2 3" key="1">
    <citation type="submission" date="2016-04" db="EMBL/GenBank/DDBJ databases">
        <title>Complete genome sequence of Thermococcus radiotolerans type strain EJ2.</title>
        <authorList>
            <person name="Oger P.M."/>
        </authorList>
    </citation>
    <scope>NUCLEOTIDE SEQUENCE [LARGE SCALE GENOMIC DNA]</scope>
    <source>
        <strain evidence="2 3">EJ2</strain>
    </source>
</reference>
<organism evidence="2 3">
    <name type="scientific">Thermococcus radiotolerans</name>
    <dbReference type="NCBI Taxonomy" id="187880"/>
    <lineage>
        <taxon>Archaea</taxon>
        <taxon>Methanobacteriati</taxon>
        <taxon>Methanobacteriota</taxon>
        <taxon>Thermococci</taxon>
        <taxon>Thermococcales</taxon>
        <taxon>Thermococcaceae</taxon>
        <taxon>Thermococcus</taxon>
    </lineage>
</organism>
<dbReference type="Proteomes" id="UP000250085">
    <property type="component" value="Chromosome"/>
</dbReference>
<dbReference type="RefSeq" id="WP_088867100.1">
    <property type="nucleotide sequence ID" value="NZ_CP015106.1"/>
</dbReference>
<dbReference type="EMBL" id="CP015106">
    <property type="protein sequence ID" value="ASJ15045.1"/>
    <property type="molecule type" value="Genomic_DNA"/>
</dbReference>
<dbReference type="AlphaFoldDB" id="A0A2Z2MZ06"/>
<dbReference type="KEGG" id="trl:A3L10_07855"/>
<gene>
    <name evidence="2" type="ORF">A3L10_07855</name>
</gene>
<keyword evidence="1" id="KW-0472">Membrane</keyword>
<evidence type="ECO:0000313" key="2">
    <source>
        <dbReference type="EMBL" id="ASJ15045.1"/>
    </source>
</evidence>
<protein>
    <submittedName>
        <fullName evidence="2">Uncharacterized protein</fullName>
    </submittedName>
</protein>
<name>A0A2Z2MZ06_9EURY</name>
<dbReference type="OrthoDB" id="93115at2157"/>
<evidence type="ECO:0000313" key="3">
    <source>
        <dbReference type="Proteomes" id="UP000250085"/>
    </source>
</evidence>
<dbReference type="GeneID" id="33328754"/>
<sequence>MKLKFGVLLLLLLTSQYALATGFVLVHSKIAGNGDDALILMEWIPLSPGGHCGVECCGDVQDDCCHYIALYANGSGIYYVGYLYELWVTSNRNGVYLPHYFNEDKGVSVWRGYRGCFQQLGGVSSPYRLRVLLPYAAAMKNGHLDVYHIACSIEKIGAINASPDCNFNLGPDLLTLHCKNGIRRFRLSPEGIKEVEEIEWKPWPKVQRPSMVNGVLKNDELVFSNGSKTYRIPLKDVLPYLQDPSEAEFLLGVFMENYLLILPPTISYHRESCNGTTKSTLTFVAKNPYKTHTIENVSPKDLKPVYGFIYNGELKAIPLLSTDGYSFKPLAQKVVARDECPCSGESRLSAPVSALIAAVLISTVILVILLRKR</sequence>
<keyword evidence="1" id="KW-0812">Transmembrane</keyword>
<feature type="transmembrane region" description="Helical" evidence="1">
    <location>
        <begin position="348"/>
        <end position="370"/>
    </location>
</feature>
<evidence type="ECO:0000256" key="1">
    <source>
        <dbReference type="SAM" id="Phobius"/>
    </source>
</evidence>
<accession>A0A2Z2MZ06</accession>
<keyword evidence="3" id="KW-1185">Reference proteome</keyword>